<reference evidence="1" key="2">
    <citation type="journal article" date="2015" name="Fish Shellfish Immunol.">
        <title>Early steps in the European eel (Anguilla anguilla)-Vibrio vulnificus interaction in the gills: Role of the RtxA13 toxin.</title>
        <authorList>
            <person name="Callol A."/>
            <person name="Pajuelo D."/>
            <person name="Ebbesson L."/>
            <person name="Teles M."/>
            <person name="MacKenzie S."/>
            <person name="Amaro C."/>
        </authorList>
    </citation>
    <scope>NUCLEOTIDE SEQUENCE</scope>
</reference>
<dbReference type="EMBL" id="GBXM01058061">
    <property type="protein sequence ID" value="JAH50516.1"/>
    <property type="molecule type" value="Transcribed_RNA"/>
</dbReference>
<name>A0A0E9TA68_ANGAN</name>
<proteinExistence type="predicted"/>
<organism evidence="1">
    <name type="scientific">Anguilla anguilla</name>
    <name type="common">European freshwater eel</name>
    <name type="synonym">Muraena anguilla</name>
    <dbReference type="NCBI Taxonomy" id="7936"/>
    <lineage>
        <taxon>Eukaryota</taxon>
        <taxon>Metazoa</taxon>
        <taxon>Chordata</taxon>
        <taxon>Craniata</taxon>
        <taxon>Vertebrata</taxon>
        <taxon>Euteleostomi</taxon>
        <taxon>Actinopterygii</taxon>
        <taxon>Neopterygii</taxon>
        <taxon>Teleostei</taxon>
        <taxon>Anguilliformes</taxon>
        <taxon>Anguillidae</taxon>
        <taxon>Anguilla</taxon>
    </lineage>
</organism>
<sequence>MSPQRRLRWSSTKEFLSKTSGQSSYFVRLVSWNLADSNNVLAQITSQVSG</sequence>
<accession>A0A0E9TA68</accession>
<dbReference type="AlphaFoldDB" id="A0A0E9TA68"/>
<reference evidence="1" key="1">
    <citation type="submission" date="2014-11" db="EMBL/GenBank/DDBJ databases">
        <authorList>
            <person name="Amaro Gonzalez C."/>
        </authorList>
    </citation>
    <scope>NUCLEOTIDE SEQUENCE</scope>
</reference>
<evidence type="ECO:0000313" key="1">
    <source>
        <dbReference type="EMBL" id="JAH50516.1"/>
    </source>
</evidence>
<protein>
    <submittedName>
        <fullName evidence="1">Uncharacterized protein</fullName>
    </submittedName>
</protein>